<sequence>MASDCGSEAIRPATAEEEASKRNTDRVYFLASPLTCKKGSDCEYRHNQGARMNPRDCWYWLKRNCLNPKCSFRHPPLDSWFATPMPSSGPLQLLQTAPTTQIPAACAPLSNNINKKSSPCYYFQRGQCLKGEWCPFIHGPHEFSNSVLQQVAKASTCLAEPPATIKDTQQNINMQQNAVKLNRDKPKATDHKVLPPNSLNGEPPALPHNPHNFVPTSGACSVNHQLQPLDEQPVVGRDTDELLHEYSPGFDVLVEDDIEDPDFFHNEDNFGRVSAHSGQHLEPENERHRDYEPMTRIERDPCNGIDKYDNYEQTQGRYVRRMNHQTKRPGRIKQQLSEDFSKDTATKSIRNKPTIGDDTNSPDFAGPKSIAEMKGARINGHSYERSIISIIANTNLNRSSIIHISGWRQYRLHNVEKLWQQFPVSIMINQEKKECCIYALSMKSTFPPFHE</sequence>
<protein>
    <submittedName>
        <fullName evidence="9">(wild Malaysian banana) hypothetical protein</fullName>
    </submittedName>
</protein>
<evidence type="ECO:0000313" key="11">
    <source>
        <dbReference type="Proteomes" id="UP000012960"/>
    </source>
</evidence>
<dbReference type="InterPro" id="IPR036855">
    <property type="entry name" value="Znf_CCCH_sf"/>
</dbReference>
<evidence type="ECO:0000256" key="7">
    <source>
        <dbReference type="SAM" id="MobiDB-lite"/>
    </source>
</evidence>
<dbReference type="PROSITE" id="PS50103">
    <property type="entry name" value="ZF_C3H1"/>
    <property type="match status" value="2"/>
</dbReference>
<dbReference type="GO" id="GO:0008270">
    <property type="term" value="F:zinc ion binding"/>
    <property type="evidence" value="ECO:0007669"/>
    <property type="project" value="UniProtKB-KW"/>
</dbReference>
<evidence type="ECO:0000256" key="5">
    <source>
        <dbReference type="ARBA" id="ARBA00023125"/>
    </source>
</evidence>
<keyword evidence="3 6" id="KW-0863">Zinc-finger</keyword>
<feature type="zinc finger region" description="C3H1-type" evidence="6">
    <location>
        <begin position="114"/>
        <end position="141"/>
    </location>
</feature>
<evidence type="ECO:0000256" key="4">
    <source>
        <dbReference type="ARBA" id="ARBA00022833"/>
    </source>
</evidence>
<dbReference type="Gramene" id="Ma03_t00130.1">
    <property type="protein sequence ID" value="Ma03_p00130.1"/>
    <property type="gene ID" value="Ma03_g00130"/>
</dbReference>
<dbReference type="InParanoid" id="A0A804I6U0"/>
<dbReference type="PANTHER" id="PTHR15725:SF14">
    <property type="entry name" value="ZINC FINGER CCCH DOMAIN-CONTAINING PROTEIN 11A"/>
    <property type="match status" value="1"/>
</dbReference>
<feature type="domain" description="C3H1-type" evidence="8">
    <location>
        <begin position="114"/>
        <end position="141"/>
    </location>
</feature>
<evidence type="ECO:0000313" key="9">
    <source>
        <dbReference type="EMBL" id="CAG1848724.1"/>
    </source>
</evidence>
<feature type="domain" description="C3H1-type" evidence="8">
    <location>
        <begin position="51"/>
        <end position="77"/>
    </location>
</feature>
<dbReference type="GO" id="GO:0003729">
    <property type="term" value="F:mRNA binding"/>
    <property type="evidence" value="ECO:0000318"/>
    <property type="project" value="GO_Central"/>
</dbReference>
<evidence type="ECO:0000313" key="10">
    <source>
        <dbReference type="EnsemblPlants" id="Ma03_p00130.1"/>
    </source>
</evidence>
<feature type="region of interest" description="Disordered" evidence="7">
    <location>
        <begin position="339"/>
        <end position="368"/>
    </location>
</feature>
<keyword evidence="5" id="KW-0238">DNA-binding</keyword>
<dbReference type="GO" id="GO:0003677">
    <property type="term" value="F:DNA binding"/>
    <property type="evidence" value="ECO:0007669"/>
    <property type="project" value="UniProtKB-KW"/>
</dbReference>
<dbReference type="Pfam" id="PF15663">
    <property type="entry name" value="zf-CCCH_3"/>
    <property type="match status" value="1"/>
</dbReference>
<keyword evidence="4 6" id="KW-0862">Zinc</keyword>
<dbReference type="SUPFAM" id="SSF90229">
    <property type="entry name" value="CCCH zinc finger"/>
    <property type="match status" value="1"/>
</dbReference>
<reference evidence="10" key="2">
    <citation type="submission" date="2021-05" db="UniProtKB">
        <authorList>
            <consortium name="EnsemblPlants"/>
        </authorList>
    </citation>
    <scope>IDENTIFICATION</scope>
    <source>
        <strain evidence="10">subsp. malaccensis</strain>
    </source>
</reference>
<gene>
    <name evidence="9" type="ORF">GSMUA_203100.1</name>
</gene>
<keyword evidence="11" id="KW-1185">Reference proteome</keyword>
<name>A0A804I6U0_MUSAM</name>
<dbReference type="Proteomes" id="UP000012960">
    <property type="component" value="Unplaced"/>
</dbReference>
<dbReference type="AlphaFoldDB" id="A0A804I6U0"/>
<dbReference type="InterPro" id="IPR000571">
    <property type="entry name" value="Znf_CCCH"/>
</dbReference>
<keyword evidence="1 6" id="KW-0479">Metal-binding</keyword>
<evidence type="ECO:0000256" key="3">
    <source>
        <dbReference type="ARBA" id="ARBA00022771"/>
    </source>
</evidence>
<evidence type="ECO:0000259" key="8">
    <source>
        <dbReference type="PROSITE" id="PS50103"/>
    </source>
</evidence>
<feature type="zinc finger region" description="C3H1-type" evidence="6">
    <location>
        <begin position="51"/>
        <end position="77"/>
    </location>
</feature>
<dbReference type="SMART" id="SM00356">
    <property type="entry name" value="ZnF_C3H1"/>
    <property type="match status" value="3"/>
</dbReference>
<dbReference type="FunFam" id="4.10.1000.10:FF:000021">
    <property type="entry name" value="Zinc finger CCCH domain-containing protein 17"/>
    <property type="match status" value="1"/>
</dbReference>
<organism evidence="10 11">
    <name type="scientific">Musa acuminata subsp. malaccensis</name>
    <name type="common">Wild banana</name>
    <name type="synonym">Musa malaccensis</name>
    <dbReference type="NCBI Taxonomy" id="214687"/>
    <lineage>
        <taxon>Eukaryota</taxon>
        <taxon>Viridiplantae</taxon>
        <taxon>Streptophyta</taxon>
        <taxon>Embryophyta</taxon>
        <taxon>Tracheophyta</taxon>
        <taxon>Spermatophyta</taxon>
        <taxon>Magnoliopsida</taxon>
        <taxon>Liliopsida</taxon>
        <taxon>Zingiberales</taxon>
        <taxon>Musaceae</taxon>
        <taxon>Musa</taxon>
    </lineage>
</organism>
<evidence type="ECO:0000256" key="1">
    <source>
        <dbReference type="ARBA" id="ARBA00022723"/>
    </source>
</evidence>
<dbReference type="EMBL" id="HG996468">
    <property type="protein sequence ID" value="CAG1848724.1"/>
    <property type="molecule type" value="Genomic_DNA"/>
</dbReference>
<proteinExistence type="predicted"/>
<dbReference type="PANTHER" id="PTHR15725">
    <property type="entry name" value="ZN-FINGER, C-X8-C-X5-C-X3-H TYPE-CONTAINING"/>
    <property type="match status" value="1"/>
</dbReference>
<dbReference type="Pfam" id="PF14608">
    <property type="entry name" value="zf-CCCH_2"/>
    <property type="match status" value="1"/>
</dbReference>
<accession>A0A804I6U0</accession>
<dbReference type="EnsemblPlants" id="Ma03_t00130.1">
    <property type="protein sequence ID" value="Ma03_p00130.1"/>
    <property type="gene ID" value="Ma03_g00130"/>
</dbReference>
<dbReference type="Gene3D" id="4.10.1000.10">
    <property type="entry name" value="Zinc finger, CCCH-type"/>
    <property type="match status" value="2"/>
</dbReference>
<evidence type="ECO:0000256" key="6">
    <source>
        <dbReference type="PROSITE-ProRule" id="PRU00723"/>
    </source>
</evidence>
<reference evidence="9" key="1">
    <citation type="submission" date="2021-03" db="EMBL/GenBank/DDBJ databases">
        <authorList>
            <consortium name="Genoscope - CEA"/>
            <person name="William W."/>
        </authorList>
    </citation>
    <scope>NUCLEOTIDE SEQUENCE</scope>
    <source>
        <strain evidence="9">Doubled-haploid Pahang</strain>
    </source>
</reference>
<keyword evidence="2" id="KW-0677">Repeat</keyword>
<dbReference type="InterPro" id="IPR041686">
    <property type="entry name" value="Znf-CCCH_3"/>
</dbReference>
<evidence type="ECO:0000256" key="2">
    <source>
        <dbReference type="ARBA" id="ARBA00022737"/>
    </source>
</evidence>